<feature type="signal peptide" evidence="2">
    <location>
        <begin position="1"/>
        <end position="22"/>
    </location>
</feature>
<comment type="caution">
    <text evidence="3">The sequence shown here is derived from an EMBL/GenBank/DDBJ whole genome shotgun (WGS) entry which is preliminary data.</text>
</comment>
<dbReference type="PROSITE" id="PS51257">
    <property type="entry name" value="PROKAR_LIPOPROTEIN"/>
    <property type="match status" value="1"/>
</dbReference>
<feature type="chain" id="PRO_5045185282" description="Outer membrane protein beta-barrel domain-containing protein" evidence="2">
    <location>
        <begin position="23"/>
        <end position="253"/>
    </location>
</feature>
<reference evidence="3 4" key="1">
    <citation type="submission" date="2020-03" db="EMBL/GenBank/DDBJ databases">
        <title>Genomic Encyclopedia of Type Strains, Phase IV (KMG-IV): sequencing the most valuable type-strain genomes for metagenomic binning, comparative biology and taxonomic classification.</title>
        <authorList>
            <person name="Goeker M."/>
        </authorList>
    </citation>
    <scope>NUCLEOTIDE SEQUENCE [LARGE SCALE GENOMIC DNA]</scope>
    <source>
        <strain evidence="3 4">DSM 26613</strain>
    </source>
</reference>
<sequence length="253" mass="27226">MGLLQKSTAIALLGLLACSVHAQALEKVDASSWTYTFSPYAWAAGLSGDAAALGIPKTHVKSNFSSLRKDLDFAAMALFTARKHRFGFFADLTYIKASAGTTFSATSPLQDINVGATALAAMLGAGYAVWDHKKGHVDVIGALRYWDVDVSATLRAKNTKAIHRHDGGKWVDALTGLRAVYYLTDNTYATGWALAGKGGAEFSWDIAAGVGYKINTGLSAQLGYRALGVNYSQDHFHYKMVHKGPVLGLTWRF</sequence>
<dbReference type="SUPFAM" id="SSF56925">
    <property type="entry name" value="OMPA-like"/>
    <property type="match status" value="1"/>
</dbReference>
<name>A0ABX0WNU4_9BURK</name>
<accession>A0ABX0WNU4</accession>
<proteinExistence type="predicted"/>
<dbReference type="Proteomes" id="UP000783934">
    <property type="component" value="Unassembled WGS sequence"/>
</dbReference>
<dbReference type="RefSeq" id="WP_167661046.1">
    <property type="nucleotide sequence ID" value="NZ_BMCQ01000001.1"/>
</dbReference>
<protein>
    <recommendedName>
        <fullName evidence="5">Outer membrane protein beta-barrel domain-containing protein</fullName>
    </recommendedName>
</protein>
<evidence type="ECO:0000256" key="1">
    <source>
        <dbReference type="ARBA" id="ARBA00004442"/>
    </source>
</evidence>
<gene>
    <name evidence="3" type="ORF">GGR41_001176</name>
</gene>
<evidence type="ECO:0008006" key="5">
    <source>
        <dbReference type="Google" id="ProtNLM"/>
    </source>
</evidence>
<evidence type="ECO:0000256" key="2">
    <source>
        <dbReference type="SAM" id="SignalP"/>
    </source>
</evidence>
<dbReference type="InterPro" id="IPR011250">
    <property type="entry name" value="OMP/PagP_B-barrel"/>
</dbReference>
<dbReference type="EMBL" id="JAATIZ010000002">
    <property type="protein sequence ID" value="NJB64947.1"/>
    <property type="molecule type" value="Genomic_DNA"/>
</dbReference>
<keyword evidence="2" id="KW-0732">Signal</keyword>
<comment type="subcellular location">
    <subcellularLocation>
        <location evidence="1">Cell outer membrane</location>
    </subcellularLocation>
</comment>
<organism evidence="3 4">
    <name type="scientific">Paenalcaligenes hominis</name>
    <dbReference type="NCBI Taxonomy" id="643674"/>
    <lineage>
        <taxon>Bacteria</taxon>
        <taxon>Pseudomonadati</taxon>
        <taxon>Pseudomonadota</taxon>
        <taxon>Betaproteobacteria</taxon>
        <taxon>Burkholderiales</taxon>
        <taxon>Alcaligenaceae</taxon>
        <taxon>Paenalcaligenes</taxon>
    </lineage>
</organism>
<keyword evidence="4" id="KW-1185">Reference proteome</keyword>
<evidence type="ECO:0000313" key="3">
    <source>
        <dbReference type="EMBL" id="NJB64947.1"/>
    </source>
</evidence>
<evidence type="ECO:0000313" key="4">
    <source>
        <dbReference type="Proteomes" id="UP000783934"/>
    </source>
</evidence>